<dbReference type="Pfam" id="PF02311">
    <property type="entry name" value="AraC_binding"/>
    <property type="match status" value="1"/>
</dbReference>
<feature type="domain" description="HTH araC/xylS-type" evidence="4">
    <location>
        <begin position="187"/>
        <end position="285"/>
    </location>
</feature>
<evidence type="ECO:0000259" key="4">
    <source>
        <dbReference type="PROSITE" id="PS01124"/>
    </source>
</evidence>
<dbReference type="Proteomes" id="UP000612456">
    <property type="component" value="Unassembled WGS sequence"/>
</dbReference>
<dbReference type="PROSITE" id="PS00041">
    <property type="entry name" value="HTH_ARAC_FAMILY_1"/>
    <property type="match status" value="1"/>
</dbReference>
<evidence type="ECO:0000256" key="3">
    <source>
        <dbReference type="ARBA" id="ARBA00023163"/>
    </source>
</evidence>
<gene>
    <name evidence="5" type="ORF">GCM10010911_16160</name>
</gene>
<dbReference type="SUPFAM" id="SSF51215">
    <property type="entry name" value="Regulatory protein AraC"/>
    <property type="match status" value="1"/>
</dbReference>
<dbReference type="PRINTS" id="PR00032">
    <property type="entry name" value="HTHARAC"/>
</dbReference>
<keyword evidence="3" id="KW-0804">Transcription</keyword>
<reference evidence="5" key="1">
    <citation type="journal article" date="2014" name="Int. J. Syst. Evol. Microbiol.">
        <title>Complete genome sequence of Corynebacterium casei LMG S-19264T (=DSM 44701T), isolated from a smear-ripened cheese.</title>
        <authorList>
            <consortium name="US DOE Joint Genome Institute (JGI-PGF)"/>
            <person name="Walter F."/>
            <person name="Albersmeier A."/>
            <person name="Kalinowski J."/>
            <person name="Ruckert C."/>
        </authorList>
    </citation>
    <scope>NUCLEOTIDE SEQUENCE</scope>
    <source>
        <strain evidence="5">CGMCC 1.15178</strain>
    </source>
</reference>
<dbReference type="AlphaFoldDB" id="A0A916YT19"/>
<dbReference type="Gene3D" id="1.10.10.60">
    <property type="entry name" value="Homeodomain-like"/>
    <property type="match status" value="2"/>
</dbReference>
<protein>
    <recommendedName>
        <fullName evidence="4">HTH araC/xylS-type domain-containing protein</fullName>
    </recommendedName>
</protein>
<evidence type="ECO:0000313" key="5">
    <source>
        <dbReference type="EMBL" id="GGD59125.1"/>
    </source>
</evidence>
<dbReference type="InterPro" id="IPR014710">
    <property type="entry name" value="RmlC-like_jellyroll"/>
</dbReference>
<keyword evidence="1" id="KW-0805">Transcription regulation</keyword>
<dbReference type="InterPro" id="IPR037923">
    <property type="entry name" value="HTH-like"/>
</dbReference>
<dbReference type="RefSeq" id="WP_188990766.1">
    <property type="nucleotide sequence ID" value="NZ_BMHP01000001.1"/>
</dbReference>
<evidence type="ECO:0000256" key="2">
    <source>
        <dbReference type="ARBA" id="ARBA00023125"/>
    </source>
</evidence>
<dbReference type="InterPro" id="IPR003313">
    <property type="entry name" value="AraC-bd"/>
</dbReference>
<dbReference type="GO" id="GO:0043565">
    <property type="term" value="F:sequence-specific DNA binding"/>
    <property type="evidence" value="ECO:0007669"/>
    <property type="project" value="InterPro"/>
</dbReference>
<dbReference type="EMBL" id="BMHP01000001">
    <property type="protein sequence ID" value="GGD59125.1"/>
    <property type="molecule type" value="Genomic_DNA"/>
</dbReference>
<dbReference type="InterPro" id="IPR018060">
    <property type="entry name" value="HTH_AraC"/>
</dbReference>
<reference evidence="5" key="2">
    <citation type="submission" date="2020-09" db="EMBL/GenBank/DDBJ databases">
        <authorList>
            <person name="Sun Q."/>
            <person name="Zhou Y."/>
        </authorList>
    </citation>
    <scope>NUCLEOTIDE SEQUENCE</scope>
    <source>
        <strain evidence="5">CGMCC 1.15178</strain>
    </source>
</reference>
<dbReference type="PANTHER" id="PTHR43280">
    <property type="entry name" value="ARAC-FAMILY TRANSCRIPTIONAL REGULATOR"/>
    <property type="match status" value="1"/>
</dbReference>
<organism evidence="5 6">
    <name type="scientific">Paenibacillus nasutitermitis</name>
    <dbReference type="NCBI Taxonomy" id="1652958"/>
    <lineage>
        <taxon>Bacteria</taxon>
        <taxon>Bacillati</taxon>
        <taxon>Bacillota</taxon>
        <taxon>Bacilli</taxon>
        <taxon>Bacillales</taxon>
        <taxon>Paenibacillaceae</taxon>
        <taxon>Paenibacillus</taxon>
    </lineage>
</organism>
<dbReference type="SUPFAM" id="SSF46689">
    <property type="entry name" value="Homeodomain-like"/>
    <property type="match status" value="2"/>
</dbReference>
<dbReference type="Pfam" id="PF12833">
    <property type="entry name" value="HTH_18"/>
    <property type="match status" value="1"/>
</dbReference>
<evidence type="ECO:0000313" key="6">
    <source>
        <dbReference type="Proteomes" id="UP000612456"/>
    </source>
</evidence>
<dbReference type="InterPro" id="IPR009057">
    <property type="entry name" value="Homeodomain-like_sf"/>
</dbReference>
<dbReference type="InterPro" id="IPR018062">
    <property type="entry name" value="HTH_AraC-typ_CS"/>
</dbReference>
<name>A0A916YT19_9BACL</name>
<dbReference type="PANTHER" id="PTHR43280:SF28">
    <property type="entry name" value="HTH-TYPE TRANSCRIPTIONAL ACTIVATOR RHAS"/>
    <property type="match status" value="1"/>
</dbReference>
<dbReference type="InterPro" id="IPR020449">
    <property type="entry name" value="Tscrpt_reg_AraC-type_HTH"/>
</dbReference>
<keyword evidence="2" id="KW-0238">DNA-binding</keyword>
<evidence type="ECO:0000256" key="1">
    <source>
        <dbReference type="ARBA" id="ARBA00023015"/>
    </source>
</evidence>
<proteinExistence type="predicted"/>
<keyword evidence="6" id="KW-1185">Reference proteome</keyword>
<sequence>MSVFPIYQDALTYNMFGKDDLPFYILMSRLWRKYPLHYHNFAELSLVIEGSAEEILNGRPHALRRGTVSLLLPHHMHEIRVEPGTAITKYCCMFDLNILSPDEDHIGTYLLKTGSELPSYYDLSEVQTQQLSKIMDDLFLEYHSKGFGKNTVIRHKLLEALVFLIRTYQDLRDTKIPLNDERKRGVFDMLQFIHIHCCEPLTLTMLSEHLGWNASYLSHIFKRHVGKSFIEYLHELRVGRAVSYLVSTQLSVSEIALEVGFDNFRTFSRVFKDLKGTTPKEFRSHYRQGLN</sequence>
<accession>A0A916YT19</accession>
<dbReference type="Gene3D" id="2.60.120.10">
    <property type="entry name" value="Jelly Rolls"/>
    <property type="match status" value="1"/>
</dbReference>
<dbReference type="PROSITE" id="PS01124">
    <property type="entry name" value="HTH_ARAC_FAMILY_2"/>
    <property type="match status" value="1"/>
</dbReference>
<comment type="caution">
    <text evidence="5">The sequence shown here is derived from an EMBL/GenBank/DDBJ whole genome shotgun (WGS) entry which is preliminary data.</text>
</comment>
<dbReference type="SMART" id="SM00342">
    <property type="entry name" value="HTH_ARAC"/>
    <property type="match status" value="1"/>
</dbReference>
<dbReference type="GO" id="GO:0003700">
    <property type="term" value="F:DNA-binding transcription factor activity"/>
    <property type="evidence" value="ECO:0007669"/>
    <property type="project" value="InterPro"/>
</dbReference>